<feature type="region of interest" description="Disordered" evidence="1">
    <location>
        <begin position="67"/>
        <end position="157"/>
    </location>
</feature>
<feature type="compositionally biased region" description="Basic residues" evidence="1">
    <location>
        <begin position="94"/>
        <end position="112"/>
    </location>
</feature>
<sequence length="157" mass="16603">MPPKKNADSASEASVPSLNENETLFVKAVFDNMNSRPDVDFDKVAKVLGLANAKSAKDRFRVISKKHGWSSFDGSGGAASSPSKGPLSANTTAKVKKTPVKKKGTAQRKKKVLTSMKAKAEPADSDADEDISAKLESDSDGQKAAQEELMKGSSDSD</sequence>
<gene>
    <name evidence="2" type="ORF">CSUB01_00882</name>
</gene>
<dbReference type="eggNOG" id="ENOG502RES8">
    <property type="taxonomic scope" value="Eukaryota"/>
</dbReference>
<dbReference type="STRING" id="1173701.A0A066WZU3"/>
<evidence type="ECO:0000313" key="3">
    <source>
        <dbReference type="Proteomes" id="UP000027238"/>
    </source>
</evidence>
<keyword evidence="3" id="KW-1185">Reference proteome</keyword>
<feature type="compositionally biased region" description="Low complexity" evidence="1">
    <location>
        <begin position="69"/>
        <end position="93"/>
    </location>
</feature>
<feature type="compositionally biased region" description="Basic and acidic residues" evidence="1">
    <location>
        <begin position="131"/>
        <end position="150"/>
    </location>
</feature>
<organism evidence="2 3">
    <name type="scientific">Colletotrichum sublineola</name>
    <name type="common">Sorghum anthracnose fungus</name>
    <dbReference type="NCBI Taxonomy" id="1173701"/>
    <lineage>
        <taxon>Eukaryota</taxon>
        <taxon>Fungi</taxon>
        <taxon>Dikarya</taxon>
        <taxon>Ascomycota</taxon>
        <taxon>Pezizomycotina</taxon>
        <taxon>Sordariomycetes</taxon>
        <taxon>Hypocreomycetidae</taxon>
        <taxon>Glomerellales</taxon>
        <taxon>Glomerellaceae</taxon>
        <taxon>Colletotrichum</taxon>
        <taxon>Colletotrichum graminicola species complex</taxon>
    </lineage>
</organism>
<dbReference type="Proteomes" id="UP000027238">
    <property type="component" value="Unassembled WGS sequence"/>
</dbReference>
<dbReference type="AlphaFoldDB" id="A0A066WZU3"/>
<accession>A0A066WZU3</accession>
<dbReference type="OrthoDB" id="5239281at2759"/>
<reference evidence="3" key="1">
    <citation type="journal article" date="2014" name="Genome Announc.">
        <title>Draft genome sequence of Colletotrichum sublineola, a destructive pathogen of cultivated sorghum.</title>
        <authorList>
            <person name="Baroncelli R."/>
            <person name="Sanz-Martin J.M."/>
            <person name="Rech G.E."/>
            <person name="Sukno S.A."/>
            <person name="Thon M.R."/>
        </authorList>
    </citation>
    <scope>NUCLEOTIDE SEQUENCE [LARGE SCALE GENOMIC DNA]</scope>
    <source>
        <strain evidence="3">TX430BB</strain>
    </source>
</reference>
<dbReference type="HOGENOM" id="CLU_142375_2_0_1"/>
<dbReference type="OMA" id="QKPDANW"/>
<evidence type="ECO:0000256" key="1">
    <source>
        <dbReference type="SAM" id="MobiDB-lite"/>
    </source>
</evidence>
<protein>
    <submittedName>
        <fullName evidence="2">Uncharacterized protein</fullName>
    </submittedName>
</protein>
<name>A0A066WZU3_COLSU</name>
<comment type="caution">
    <text evidence="2">The sequence shown here is derived from an EMBL/GenBank/DDBJ whole genome shotgun (WGS) entry which is preliminary data.</text>
</comment>
<dbReference type="EMBL" id="JMSE01001347">
    <property type="protein sequence ID" value="KDN62177.1"/>
    <property type="molecule type" value="Genomic_DNA"/>
</dbReference>
<evidence type="ECO:0000313" key="2">
    <source>
        <dbReference type="EMBL" id="KDN62177.1"/>
    </source>
</evidence>
<proteinExistence type="predicted"/>